<organism evidence="1 2">
    <name type="scientific">Portunus trituberculatus</name>
    <name type="common">Swimming crab</name>
    <name type="synonym">Neptunus trituberculatus</name>
    <dbReference type="NCBI Taxonomy" id="210409"/>
    <lineage>
        <taxon>Eukaryota</taxon>
        <taxon>Metazoa</taxon>
        <taxon>Ecdysozoa</taxon>
        <taxon>Arthropoda</taxon>
        <taxon>Crustacea</taxon>
        <taxon>Multicrustacea</taxon>
        <taxon>Malacostraca</taxon>
        <taxon>Eumalacostraca</taxon>
        <taxon>Eucarida</taxon>
        <taxon>Decapoda</taxon>
        <taxon>Pleocyemata</taxon>
        <taxon>Brachyura</taxon>
        <taxon>Eubrachyura</taxon>
        <taxon>Portunoidea</taxon>
        <taxon>Portunidae</taxon>
        <taxon>Portuninae</taxon>
        <taxon>Portunus</taxon>
    </lineage>
</organism>
<proteinExistence type="predicted"/>
<name>A0A5B7HCR8_PORTR</name>
<evidence type="ECO:0000313" key="2">
    <source>
        <dbReference type="Proteomes" id="UP000324222"/>
    </source>
</evidence>
<reference evidence="1 2" key="1">
    <citation type="submission" date="2019-05" db="EMBL/GenBank/DDBJ databases">
        <title>Another draft genome of Portunus trituberculatus and its Hox gene families provides insights of decapod evolution.</title>
        <authorList>
            <person name="Jeong J.-H."/>
            <person name="Song I."/>
            <person name="Kim S."/>
            <person name="Choi T."/>
            <person name="Kim D."/>
            <person name="Ryu S."/>
            <person name="Kim W."/>
        </authorList>
    </citation>
    <scope>NUCLEOTIDE SEQUENCE [LARGE SCALE GENOMIC DNA]</scope>
    <source>
        <tissue evidence="1">Muscle</tissue>
    </source>
</reference>
<keyword evidence="2" id="KW-1185">Reference proteome</keyword>
<comment type="caution">
    <text evidence="1">The sequence shown here is derived from an EMBL/GenBank/DDBJ whole genome shotgun (WGS) entry which is preliminary data.</text>
</comment>
<sequence length="147" mass="16357">MRIITKSLPKFTDLKFPCQPAYFIDSPSTVSPVLGREGNTVVVSRATLKIQPDGTTVISSISKDELFAHAFAKNAILNDSGPVPPSSPPPYAYFTLPVKIHHSDVFHALAEVRRRKILKCLSPHNKESFYAVCRGNNRPLHHKPKKI</sequence>
<dbReference type="Proteomes" id="UP000324222">
    <property type="component" value="Unassembled WGS sequence"/>
</dbReference>
<evidence type="ECO:0000313" key="1">
    <source>
        <dbReference type="EMBL" id="MPC70541.1"/>
    </source>
</evidence>
<protein>
    <submittedName>
        <fullName evidence="1">Uncharacterized protein</fullName>
    </submittedName>
</protein>
<dbReference type="EMBL" id="VSRR010031308">
    <property type="protein sequence ID" value="MPC70541.1"/>
    <property type="molecule type" value="Genomic_DNA"/>
</dbReference>
<gene>
    <name evidence="1" type="ORF">E2C01_064793</name>
</gene>
<accession>A0A5B7HCR8</accession>
<dbReference type="AlphaFoldDB" id="A0A5B7HCR8"/>